<organism evidence="2 3">
    <name type="scientific">Mesorhabditis belari</name>
    <dbReference type="NCBI Taxonomy" id="2138241"/>
    <lineage>
        <taxon>Eukaryota</taxon>
        <taxon>Metazoa</taxon>
        <taxon>Ecdysozoa</taxon>
        <taxon>Nematoda</taxon>
        <taxon>Chromadorea</taxon>
        <taxon>Rhabditida</taxon>
        <taxon>Rhabditina</taxon>
        <taxon>Rhabditomorpha</taxon>
        <taxon>Rhabditoidea</taxon>
        <taxon>Rhabditidae</taxon>
        <taxon>Mesorhabditinae</taxon>
        <taxon>Mesorhabditis</taxon>
    </lineage>
</organism>
<reference evidence="3" key="1">
    <citation type="submission" date="2024-02" db="UniProtKB">
        <authorList>
            <consortium name="WormBaseParasite"/>
        </authorList>
    </citation>
    <scope>IDENTIFICATION</scope>
</reference>
<dbReference type="AlphaFoldDB" id="A0AAF3EEU1"/>
<evidence type="ECO:0000313" key="3">
    <source>
        <dbReference type="WBParaSite" id="MBELARI_LOCUS12484"/>
    </source>
</evidence>
<proteinExistence type="inferred from homology"/>
<dbReference type="GO" id="GO:0045053">
    <property type="term" value="P:protein retention in Golgi apparatus"/>
    <property type="evidence" value="ECO:0007669"/>
    <property type="project" value="TreeGrafter"/>
</dbReference>
<comment type="similarity">
    <text evidence="1">Belongs to the VPS13 family.</text>
</comment>
<dbReference type="Proteomes" id="UP000887575">
    <property type="component" value="Unassembled WGS sequence"/>
</dbReference>
<name>A0AAF3EEU1_9BILA</name>
<dbReference type="PANTHER" id="PTHR16166:SF93">
    <property type="entry name" value="INTERMEMBRANE LIPID TRANSFER PROTEIN VPS13"/>
    <property type="match status" value="1"/>
</dbReference>
<dbReference type="PANTHER" id="PTHR16166">
    <property type="entry name" value="VACUOLAR PROTEIN SORTING-ASSOCIATED PROTEIN VPS13"/>
    <property type="match status" value="1"/>
</dbReference>
<accession>A0AAF3EEU1</accession>
<keyword evidence="2" id="KW-1185">Reference proteome</keyword>
<evidence type="ECO:0000313" key="2">
    <source>
        <dbReference type="Proteomes" id="UP000887575"/>
    </source>
</evidence>
<sequence length="195" mass="21798">MIPEQKSKLFDAIDSQEDIPPTNYPKEYVENKMTFRLGEVAIAIDGAIMMKLLELNPLIQQSPSAGAINIKSGIKELRMDGGDAEMLRVRVPSKPWLDLEIDTNPLHEKYDQKIRLNIAPVSLMYHAPTVKIPRLRKKLVLDILINPATLMISEGGIYAPEKPTIVDDLGVLSITTVESKAVDPAGQDRMKQLRE</sequence>
<dbReference type="WBParaSite" id="MBELARI_LOCUS12484">
    <property type="protein sequence ID" value="MBELARI_LOCUS12484"/>
    <property type="gene ID" value="MBELARI_LOCUS12484"/>
</dbReference>
<protein>
    <submittedName>
        <fullName evidence="3">Uncharacterized protein</fullName>
    </submittedName>
</protein>
<dbReference type="GO" id="GO:0006623">
    <property type="term" value="P:protein targeting to vacuole"/>
    <property type="evidence" value="ECO:0007669"/>
    <property type="project" value="TreeGrafter"/>
</dbReference>
<dbReference type="InterPro" id="IPR026847">
    <property type="entry name" value="VPS13"/>
</dbReference>
<evidence type="ECO:0000256" key="1">
    <source>
        <dbReference type="ARBA" id="ARBA00006545"/>
    </source>
</evidence>